<dbReference type="Pfam" id="PF10050">
    <property type="entry name" value="DUF2284"/>
    <property type="match status" value="1"/>
</dbReference>
<protein>
    <submittedName>
        <fullName evidence="1">Uncharacterized protein</fullName>
    </submittedName>
</protein>
<dbReference type="Proteomes" id="UP000427769">
    <property type="component" value="Chromosome"/>
</dbReference>
<evidence type="ECO:0000313" key="1">
    <source>
        <dbReference type="EMBL" id="BBO77381.1"/>
    </source>
</evidence>
<gene>
    <name evidence="1" type="ORF">DSCW_47980</name>
</gene>
<dbReference type="KEGG" id="dwd:DSCW_47980"/>
<dbReference type="AlphaFoldDB" id="A0A5K7ZCC8"/>
<evidence type="ECO:0000313" key="2">
    <source>
        <dbReference type="Proteomes" id="UP000427769"/>
    </source>
</evidence>
<dbReference type="EMBL" id="AP021875">
    <property type="protein sequence ID" value="BBO77381.1"/>
    <property type="molecule type" value="Genomic_DNA"/>
</dbReference>
<dbReference type="InterPro" id="IPR019271">
    <property type="entry name" value="DUF2284_metal-binding"/>
</dbReference>
<organism evidence="1 2">
    <name type="scientific">Desulfosarcina widdelii</name>
    <dbReference type="NCBI Taxonomy" id="947919"/>
    <lineage>
        <taxon>Bacteria</taxon>
        <taxon>Pseudomonadati</taxon>
        <taxon>Thermodesulfobacteriota</taxon>
        <taxon>Desulfobacteria</taxon>
        <taxon>Desulfobacterales</taxon>
        <taxon>Desulfosarcinaceae</taxon>
        <taxon>Desulfosarcina</taxon>
    </lineage>
</organism>
<keyword evidence="2" id="KW-1185">Reference proteome</keyword>
<accession>A0A5K7ZCC8</accession>
<dbReference type="OrthoDB" id="5420534at2"/>
<name>A0A5K7ZCC8_9BACT</name>
<sequence length="179" mass="19426">MEKVGFQKCELIGDTGFNSTPKTKGTLFRAEKPALSTKLIKPVANTVHSDRKVPPMGKKSPPAIDRVLERAHAIGCEEAKIIDTRTVIVEKWVRWKCLYGCPFYNKDGFHPPFAPGANETKEVLSEFTKAILLKGPKGKALTDIAVRLEGEAYKMGFYKAFALTALPSGAGGEANSGAT</sequence>
<proteinExistence type="predicted"/>
<reference evidence="1 2" key="1">
    <citation type="submission" date="2019-11" db="EMBL/GenBank/DDBJ databases">
        <title>Comparative genomics of hydrocarbon-degrading Desulfosarcina strains.</title>
        <authorList>
            <person name="Watanabe M."/>
            <person name="Kojima H."/>
            <person name="Fukui M."/>
        </authorList>
    </citation>
    <scope>NUCLEOTIDE SEQUENCE [LARGE SCALE GENOMIC DNA]</scope>
    <source>
        <strain evidence="1 2">PP31</strain>
    </source>
</reference>